<accession>A0A1I1H3W3</accession>
<evidence type="ECO:0000313" key="9">
    <source>
        <dbReference type="Proteomes" id="UP000198639"/>
    </source>
</evidence>
<dbReference type="OrthoDB" id="5298807at2"/>
<dbReference type="PANTHER" id="PTHR36115:SF10">
    <property type="entry name" value="RDD DOMAIN-CONTAINING PROTEIN"/>
    <property type="match status" value="1"/>
</dbReference>
<dbReference type="GO" id="GO:0005886">
    <property type="term" value="C:plasma membrane"/>
    <property type="evidence" value="ECO:0007669"/>
    <property type="project" value="UniProtKB-SubCell"/>
</dbReference>
<dbReference type="InterPro" id="IPR010432">
    <property type="entry name" value="RDD"/>
</dbReference>
<dbReference type="Pfam" id="PF06271">
    <property type="entry name" value="RDD"/>
    <property type="match status" value="1"/>
</dbReference>
<keyword evidence="4 6" id="KW-1133">Transmembrane helix</keyword>
<feature type="transmembrane region" description="Helical" evidence="6">
    <location>
        <begin position="100"/>
        <end position="117"/>
    </location>
</feature>
<feature type="transmembrane region" description="Helical" evidence="6">
    <location>
        <begin position="57"/>
        <end position="79"/>
    </location>
</feature>
<sequence length="175" mass="19700">MQATNTVPVATPTVRRRLMAMLYEVFLLFAVEMLAIALYMLVTLNSQHPLAKMGMNVWLVLAAGAYFVFCWVDSGHTLAMKTWRIKVVKLGYRQVPFKAAVARFLLSWGWILPALLVREMLGMHGKGETAVLVTVGIVAWTLTAFLDKDRQFLHDRVAGTRLVELPKRVKGQKLA</sequence>
<keyword evidence="3 6" id="KW-0812">Transmembrane</keyword>
<feature type="transmembrane region" description="Helical" evidence="6">
    <location>
        <begin position="21"/>
        <end position="42"/>
    </location>
</feature>
<dbReference type="Proteomes" id="UP000198639">
    <property type="component" value="Unassembled WGS sequence"/>
</dbReference>
<reference evidence="9" key="1">
    <citation type="submission" date="2016-10" db="EMBL/GenBank/DDBJ databases">
        <authorList>
            <person name="Varghese N."/>
            <person name="Submissions S."/>
        </authorList>
    </citation>
    <scope>NUCLEOTIDE SEQUENCE [LARGE SCALE GENOMIC DNA]</scope>
    <source>
        <strain evidence="9">CGMCC 1.12041</strain>
    </source>
</reference>
<evidence type="ECO:0000256" key="2">
    <source>
        <dbReference type="ARBA" id="ARBA00022475"/>
    </source>
</evidence>
<evidence type="ECO:0000256" key="1">
    <source>
        <dbReference type="ARBA" id="ARBA00004651"/>
    </source>
</evidence>
<dbReference type="STRING" id="1164594.SAMN05216204_104140"/>
<comment type="subcellular location">
    <subcellularLocation>
        <location evidence="1">Cell membrane</location>
        <topology evidence="1">Multi-pass membrane protein</topology>
    </subcellularLocation>
</comment>
<keyword evidence="2" id="KW-1003">Cell membrane</keyword>
<gene>
    <name evidence="8" type="ORF">SAMN05216204_104140</name>
</gene>
<evidence type="ECO:0000256" key="4">
    <source>
        <dbReference type="ARBA" id="ARBA00022989"/>
    </source>
</evidence>
<evidence type="ECO:0000259" key="7">
    <source>
        <dbReference type="Pfam" id="PF06271"/>
    </source>
</evidence>
<dbReference type="InterPro" id="IPR051791">
    <property type="entry name" value="Pra-immunoreactive"/>
</dbReference>
<evidence type="ECO:0000256" key="3">
    <source>
        <dbReference type="ARBA" id="ARBA00022692"/>
    </source>
</evidence>
<protein>
    <submittedName>
        <fullName evidence="8">Uncharacterized membrane protein YckC, RDD family</fullName>
    </submittedName>
</protein>
<dbReference type="EMBL" id="FOLD01000004">
    <property type="protein sequence ID" value="SFC18232.1"/>
    <property type="molecule type" value="Genomic_DNA"/>
</dbReference>
<keyword evidence="5 6" id="KW-0472">Membrane</keyword>
<keyword evidence="9" id="KW-1185">Reference proteome</keyword>
<feature type="domain" description="RDD" evidence="7">
    <location>
        <begin position="12"/>
        <end position="159"/>
    </location>
</feature>
<dbReference type="AlphaFoldDB" id="A0A1I1H3W3"/>
<feature type="transmembrane region" description="Helical" evidence="6">
    <location>
        <begin position="129"/>
        <end position="146"/>
    </location>
</feature>
<evidence type="ECO:0000256" key="5">
    <source>
        <dbReference type="ARBA" id="ARBA00023136"/>
    </source>
</evidence>
<evidence type="ECO:0000313" key="8">
    <source>
        <dbReference type="EMBL" id="SFC18232.1"/>
    </source>
</evidence>
<name>A0A1I1H3W3_9BURK</name>
<evidence type="ECO:0000256" key="6">
    <source>
        <dbReference type="SAM" id="Phobius"/>
    </source>
</evidence>
<proteinExistence type="predicted"/>
<organism evidence="8 9">
    <name type="scientific">Massilia yuzhufengensis</name>
    <dbReference type="NCBI Taxonomy" id="1164594"/>
    <lineage>
        <taxon>Bacteria</taxon>
        <taxon>Pseudomonadati</taxon>
        <taxon>Pseudomonadota</taxon>
        <taxon>Betaproteobacteria</taxon>
        <taxon>Burkholderiales</taxon>
        <taxon>Oxalobacteraceae</taxon>
        <taxon>Telluria group</taxon>
        <taxon>Massilia</taxon>
    </lineage>
</organism>
<dbReference type="PANTHER" id="PTHR36115">
    <property type="entry name" value="PROLINE-RICH ANTIGEN HOMOLOG-RELATED"/>
    <property type="match status" value="1"/>
</dbReference>
<dbReference type="RefSeq" id="WP_091872146.1">
    <property type="nucleotide sequence ID" value="NZ_FOLD01000004.1"/>
</dbReference>